<sequence>MLSHGEANQQLLPHDHVPFVRVKMYGKKLDSLNAEVDKLLVDTNAQRKTSESCEISSFYYNSVCENARFHP</sequence>
<reference evidence="1 2" key="1">
    <citation type="journal article" date="2015" name="Genome Biol.">
        <title>Comparative genomics of Steinernema reveals deeply conserved gene regulatory networks.</title>
        <authorList>
            <person name="Dillman A.R."/>
            <person name="Macchietto M."/>
            <person name="Porter C.F."/>
            <person name="Rogers A."/>
            <person name="Williams B."/>
            <person name="Antoshechkin I."/>
            <person name="Lee M.M."/>
            <person name="Goodwin Z."/>
            <person name="Lu X."/>
            <person name="Lewis E.E."/>
            <person name="Goodrich-Blair H."/>
            <person name="Stock S.P."/>
            <person name="Adams B.J."/>
            <person name="Sternberg P.W."/>
            <person name="Mortazavi A."/>
        </authorList>
    </citation>
    <scope>NUCLEOTIDE SEQUENCE [LARGE SCALE GENOMIC DNA]</scope>
    <source>
        <strain evidence="1 2">ALL</strain>
    </source>
</reference>
<proteinExistence type="predicted"/>
<evidence type="ECO:0000313" key="1">
    <source>
        <dbReference type="EMBL" id="TKR96048.1"/>
    </source>
</evidence>
<evidence type="ECO:0000313" key="2">
    <source>
        <dbReference type="Proteomes" id="UP000298663"/>
    </source>
</evidence>
<comment type="caution">
    <text evidence="1">The sequence shown here is derived from an EMBL/GenBank/DDBJ whole genome shotgun (WGS) entry which is preliminary data.</text>
</comment>
<organism evidence="1 2">
    <name type="scientific">Steinernema carpocapsae</name>
    <name type="common">Entomopathogenic nematode</name>
    <dbReference type="NCBI Taxonomy" id="34508"/>
    <lineage>
        <taxon>Eukaryota</taxon>
        <taxon>Metazoa</taxon>
        <taxon>Ecdysozoa</taxon>
        <taxon>Nematoda</taxon>
        <taxon>Chromadorea</taxon>
        <taxon>Rhabditida</taxon>
        <taxon>Tylenchina</taxon>
        <taxon>Panagrolaimomorpha</taxon>
        <taxon>Strongyloidoidea</taxon>
        <taxon>Steinernematidae</taxon>
        <taxon>Steinernema</taxon>
    </lineage>
</organism>
<accession>A0A4U5PHL3</accession>
<reference evidence="1 2" key="2">
    <citation type="journal article" date="2019" name="G3 (Bethesda)">
        <title>Hybrid Assembly of the Genome of the Entomopathogenic Nematode Steinernema carpocapsae Identifies the X-Chromosome.</title>
        <authorList>
            <person name="Serra L."/>
            <person name="Macchietto M."/>
            <person name="Macias-Munoz A."/>
            <person name="McGill C.J."/>
            <person name="Rodriguez I.M."/>
            <person name="Rodriguez B."/>
            <person name="Murad R."/>
            <person name="Mortazavi A."/>
        </authorList>
    </citation>
    <scope>NUCLEOTIDE SEQUENCE [LARGE SCALE GENOMIC DNA]</scope>
    <source>
        <strain evidence="1 2">ALL</strain>
    </source>
</reference>
<keyword evidence="2" id="KW-1185">Reference proteome</keyword>
<dbReference type="Proteomes" id="UP000298663">
    <property type="component" value="Unassembled WGS sequence"/>
</dbReference>
<dbReference type="EMBL" id="AZBU02000002">
    <property type="protein sequence ID" value="TKR96048.1"/>
    <property type="molecule type" value="Genomic_DNA"/>
</dbReference>
<dbReference type="AlphaFoldDB" id="A0A4U5PHL3"/>
<name>A0A4U5PHL3_STECR</name>
<gene>
    <name evidence="1" type="ORF">L596_010125</name>
</gene>
<protein>
    <submittedName>
        <fullName evidence="1">Uncharacterized protein</fullName>
    </submittedName>
</protein>